<proteinExistence type="predicted"/>
<evidence type="ECO:0000313" key="4">
    <source>
        <dbReference type="Proteomes" id="UP000789901"/>
    </source>
</evidence>
<dbReference type="EMBL" id="CAJVQB010022326">
    <property type="protein sequence ID" value="CAG8799298.1"/>
    <property type="molecule type" value="Genomic_DNA"/>
</dbReference>
<dbReference type="SUPFAM" id="SSF57756">
    <property type="entry name" value="Retrovirus zinc finger-like domains"/>
    <property type="match status" value="1"/>
</dbReference>
<dbReference type="Gene3D" id="4.10.60.10">
    <property type="entry name" value="Zinc finger, CCHC-type"/>
    <property type="match status" value="1"/>
</dbReference>
<gene>
    <name evidence="3" type="ORF">GMARGA_LOCUS22764</name>
</gene>
<keyword evidence="1" id="KW-0863">Zinc-finger</keyword>
<dbReference type="Proteomes" id="UP000789901">
    <property type="component" value="Unassembled WGS sequence"/>
</dbReference>
<dbReference type="InterPro" id="IPR001878">
    <property type="entry name" value="Znf_CCHC"/>
</dbReference>
<evidence type="ECO:0000256" key="1">
    <source>
        <dbReference type="PROSITE-ProRule" id="PRU00047"/>
    </source>
</evidence>
<organism evidence="3 4">
    <name type="scientific">Gigaspora margarita</name>
    <dbReference type="NCBI Taxonomy" id="4874"/>
    <lineage>
        <taxon>Eukaryota</taxon>
        <taxon>Fungi</taxon>
        <taxon>Fungi incertae sedis</taxon>
        <taxon>Mucoromycota</taxon>
        <taxon>Glomeromycotina</taxon>
        <taxon>Glomeromycetes</taxon>
        <taxon>Diversisporales</taxon>
        <taxon>Gigasporaceae</taxon>
        <taxon>Gigaspora</taxon>
    </lineage>
</organism>
<dbReference type="SMART" id="SM00343">
    <property type="entry name" value="ZnF_C2HC"/>
    <property type="match status" value="1"/>
</dbReference>
<dbReference type="PROSITE" id="PS50158">
    <property type="entry name" value="ZF_CCHC"/>
    <property type="match status" value="1"/>
</dbReference>
<comment type="caution">
    <text evidence="3">The sequence shown here is derived from an EMBL/GenBank/DDBJ whole genome shotgun (WGS) entry which is preliminary data.</text>
</comment>
<evidence type="ECO:0000259" key="2">
    <source>
        <dbReference type="PROSITE" id="PS50158"/>
    </source>
</evidence>
<dbReference type="InterPro" id="IPR036875">
    <property type="entry name" value="Znf_CCHC_sf"/>
</dbReference>
<name>A0ABN7VTV3_GIGMA</name>
<keyword evidence="4" id="KW-1185">Reference proteome</keyword>
<keyword evidence="1" id="KW-0479">Metal-binding</keyword>
<evidence type="ECO:0000313" key="3">
    <source>
        <dbReference type="EMBL" id="CAG8799298.1"/>
    </source>
</evidence>
<accession>A0ABN7VTV3</accession>
<keyword evidence="1" id="KW-0862">Zinc</keyword>
<sequence>METITKSFIDTAKNIMNNNKSEVKESNHVKVKSFYGTEDENPFEWFDIFERAAEANNWPKNQQLKIASGYLKEMAADWYKENRNLVAPKNLSEAIAAARRVEAGDYYGKHSPEVPKITQEVGNELSDLKQRIEGLALNYATLAVKMSNSRNNQSREEQLKRWPPDKSSLEKRKMIECYKCSEIGHIARDCRLENRNMANKRGVINQAKNINLCEVDDDLNRGEAYIVDNKNTSLRVPKHAANSNWEQRLHDKKIA</sequence>
<dbReference type="Pfam" id="PF00098">
    <property type="entry name" value="zf-CCHC"/>
    <property type="match status" value="1"/>
</dbReference>
<feature type="domain" description="CCHC-type" evidence="2">
    <location>
        <begin position="177"/>
        <end position="191"/>
    </location>
</feature>
<reference evidence="3 4" key="1">
    <citation type="submission" date="2021-06" db="EMBL/GenBank/DDBJ databases">
        <authorList>
            <person name="Kallberg Y."/>
            <person name="Tangrot J."/>
            <person name="Rosling A."/>
        </authorList>
    </citation>
    <scope>NUCLEOTIDE SEQUENCE [LARGE SCALE GENOMIC DNA]</scope>
    <source>
        <strain evidence="3 4">120-4 pot B 10/14</strain>
    </source>
</reference>
<protein>
    <submittedName>
        <fullName evidence="3">855_t:CDS:1</fullName>
    </submittedName>
</protein>